<dbReference type="Pfam" id="PF02583">
    <property type="entry name" value="Trns_repr_metal"/>
    <property type="match status" value="1"/>
</dbReference>
<gene>
    <name evidence="2" type="ORF">COC42_14220</name>
</gene>
<dbReference type="PANTHER" id="PTHR33677:SF5">
    <property type="entry name" value="TRANSCRIPTIONAL REPRESSOR FRMR"/>
    <property type="match status" value="1"/>
</dbReference>
<dbReference type="EMBL" id="NWMW01000002">
    <property type="protein sequence ID" value="PCD02559.1"/>
    <property type="molecule type" value="Genomic_DNA"/>
</dbReference>
<dbReference type="Proteomes" id="UP000218366">
    <property type="component" value="Unassembled WGS sequence"/>
</dbReference>
<dbReference type="GO" id="GO:0045892">
    <property type="term" value="P:negative regulation of DNA-templated transcription"/>
    <property type="evidence" value="ECO:0007669"/>
    <property type="project" value="UniProtKB-ARBA"/>
</dbReference>
<dbReference type="InterPro" id="IPR038390">
    <property type="entry name" value="Metal_Tscrpt_repr_sf"/>
</dbReference>
<organism evidence="2 3">
    <name type="scientific">Sphingomonas spermidinifaciens</name>
    <dbReference type="NCBI Taxonomy" id="1141889"/>
    <lineage>
        <taxon>Bacteria</taxon>
        <taxon>Pseudomonadati</taxon>
        <taxon>Pseudomonadota</taxon>
        <taxon>Alphaproteobacteria</taxon>
        <taxon>Sphingomonadales</taxon>
        <taxon>Sphingomonadaceae</taxon>
        <taxon>Sphingomonas</taxon>
    </lineage>
</organism>
<dbReference type="PANTHER" id="PTHR33677">
    <property type="entry name" value="TRANSCRIPTIONAL REPRESSOR FRMR-RELATED"/>
    <property type="match status" value="1"/>
</dbReference>
<comment type="similarity">
    <text evidence="1">Belongs to the FrmR/RcnR family.</text>
</comment>
<sequence>MSHVHQHSKKLLGRVRRIAGQVAAIERAIEAGAPCAETLHLAAAVRGAVGGLMDELVEEHLREHVAADALTPEQRAAGADELATVLRRHFR</sequence>
<protein>
    <submittedName>
        <fullName evidence="2">Transcriptional regulator</fullName>
    </submittedName>
</protein>
<proteinExistence type="inferred from homology"/>
<accession>A0A2A4B446</accession>
<evidence type="ECO:0000313" key="2">
    <source>
        <dbReference type="EMBL" id="PCD02559.1"/>
    </source>
</evidence>
<dbReference type="CDD" id="cd10153">
    <property type="entry name" value="RcnR-FrmR-like_DUF156"/>
    <property type="match status" value="1"/>
</dbReference>
<dbReference type="RefSeq" id="WP_096343936.1">
    <property type="nucleotide sequence ID" value="NZ_NWMW01000002.1"/>
</dbReference>
<name>A0A2A4B446_9SPHN</name>
<dbReference type="OrthoDB" id="9806052at2"/>
<dbReference type="AlphaFoldDB" id="A0A2A4B446"/>
<evidence type="ECO:0000256" key="1">
    <source>
        <dbReference type="ARBA" id="ARBA00005260"/>
    </source>
</evidence>
<dbReference type="GO" id="GO:0003677">
    <property type="term" value="F:DNA binding"/>
    <property type="evidence" value="ECO:0007669"/>
    <property type="project" value="InterPro"/>
</dbReference>
<dbReference type="GO" id="GO:0046872">
    <property type="term" value="F:metal ion binding"/>
    <property type="evidence" value="ECO:0007669"/>
    <property type="project" value="InterPro"/>
</dbReference>
<dbReference type="InterPro" id="IPR003735">
    <property type="entry name" value="Metal_Tscrpt_repr"/>
</dbReference>
<evidence type="ECO:0000313" key="3">
    <source>
        <dbReference type="Proteomes" id="UP000218366"/>
    </source>
</evidence>
<comment type="caution">
    <text evidence="2">The sequence shown here is derived from an EMBL/GenBank/DDBJ whole genome shotgun (WGS) entry which is preliminary data.</text>
</comment>
<reference evidence="2 3" key="1">
    <citation type="submission" date="2017-09" db="EMBL/GenBank/DDBJ databases">
        <title>Sphingomonas spermidinifaciens 9NM-10, whole genome shotgun sequence.</title>
        <authorList>
            <person name="Feng G."/>
            <person name="Zhu H."/>
        </authorList>
    </citation>
    <scope>NUCLEOTIDE SEQUENCE [LARGE SCALE GENOMIC DNA]</scope>
    <source>
        <strain evidence="2 3">9NM-10</strain>
    </source>
</reference>
<dbReference type="Gene3D" id="1.20.58.1000">
    <property type="entry name" value="Metal-sensitive repressor, helix protomer"/>
    <property type="match status" value="1"/>
</dbReference>
<keyword evidence="3" id="KW-1185">Reference proteome</keyword>